<organism evidence="2 3">
    <name type="scientific">Natronomonas moolapensis (strain DSM 18674 / CECT 7526 / JCM 14361 / 8.8.11)</name>
    <dbReference type="NCBI Taxonomy" id="268739"/>
    <lineage>
        <taxon>Archaea</taxon>
        <taxon>Methanobacteriati</taxon>
        <taxon>Methanobacteriota</taxon>
        <taxon>Stenosarchaea group</taxon>
        <taxon>Halobacteria</taxon>
        <taxon>Halobacteriales</taxon>
        <taxon>Natronomonadaceae</taxon>
        <taxon>Natronomonas</taxon>
    </lineage>
</organism>
<keyword evidence="1" id="KW-1133">Transmembrane helix</keyword>
<accession>M1XR67</accession>
<dbReference type="HOGENOM" id="CLU_202267_0_0_2"/>
<gene>
    <name evidence="2" type="primary">cbaC</name>
    <name evidence="2" type="ordered locus">Nmlp_2482</name>
</gene>
<keyword evidence="1" id="KW-0812">Transmembrane</keyword>
<feature type="transmembrane region" description="Helical" evidence="1">
    <location>
        <begin position="7"/>
        <end position="29"/>
    </location>
</feature>
<keyword evidence="1" id="KW-0472">Membrane</keyword>
<dbReference type="STRING" id="268739.Nmlp_2482"/>
<protein>
    <submittedName>
        <fullName evidence="2">CbaC protein</fullName>
    </submittedName>
</protein>
<feature type="transmembrane region" description="Helical" evidence="1">
    <location>
        <begin position="35"/>
        <end position="55"/>
    </location>
</feature>
<dbReference type="OrthoDB" id="270880at2157"/>
<name>M1XR67_NATM8</name>
<evidence type="ECO:0000256" key="1">
    <source>
        <dbReference type="SAM" id="Phobius"/>
    </source>
</evidence>
<dbReference type="eggNOG" id="arCOG10192">
    <property type="taxonomic scope" value="Archaea"/>
</dbReference>
<dbReference type="AlphaFoldDB" id="M1XR67"/>
<reference evidence="2 3" key="1">
    <citation type="journal article" date="2013" name="Genome Announc.">
        <title>Genome of the haloarchaeon Natronomonas moolapensis, a neutrophilic member of a previously haloalkaliphilic genus.</title>
        <authorList>
            <person name="Dyall-Smith M.L."/>
            <person name="Pfeiffer F."/>
            <person name="Oberwinkler T."/>
            <person name="Klee K."/>
            <person name="Rampp M."/>
            <person name="Palm P."/>
            <person name="Gross K."/>
            <person name="Schuster S.C."/>
            <person name="Oesterhelt D."/>
        </authorList>
    </citation>
    <scope>NUCLEOTIDE SEQUENCE [LARGE SCALE GENOMIC DNA]</scope>
    <source>
        <strain evidence="3">DSM 18674 / JCM 14361 / 8.8.11</strain>
    </source>
</reference>
<dbReference type="GeneID" id="14652333"/>
<evidence type="ECO:0000313" key="3">
    <source>
        <dbReference type="Proteomes" id="UP000011867"/>
    </source>
</evidence>
<dbReference type="RefSeq" id="WP_015409443.1">
    <property type="nucleotide sequence ID" value="NC_020388.1"/>
</dbReference>
<proteinExistence type="predicted"/>
<sequence length="69" mass="7313">MRISRGGLLVAVAVMVPIVIELRTVFVHLGVDMSIAETGLLAAVMVGALIAWAIVPDVRGRKRSNEGSE</sequence>
<keyword evidence="3" id="KW-1185">Reference proteome</keyword>
<dbReference type="Proteomes" id="UP000011867">
    <property type="component" value="Chromosome"/>
</dbReference>
<dbReference type="EMBL" id="HF582854">
    <property type="protein sequence ID" value="CCQ36648.1"/>
    <property type="molecule type" value="Genomic_DNA"/>
</dbReference>
<dbReference type="KEGG" id="nmo:Nmlp_2482"/>
<evidence type="ECO:0000313" key="2">
    <source>
        <dbReference type="EMBL" id="CCQ36648.1"/>
    </source>
</evidence>